<dbReference type="PANTHER" id="PTHR30386">
    <property type="entry name" value="MEMBRANE FUSION SUBUNIT OF EMRAB-TOLC MULTIDRUG EFFLUX PUMP"/>
    <property type="match status" value="1"/>
</dbReference>
<accession>A0ABY5Y0H7</accession>
<proteinExistence type="predicted"/>
<protein>
    <recommendedName>
        <fullName evidence="4">Membrane fusion protein biotin-lipoyl like domain-containing protein</fullName>
    </recommendedName>
</protein>
<evidence type="ECO:0000256" key="1">
    <source>
        <dbReference type="SAM" id="Coils"/>
    </source>
</evidence>
<dbReference type="InterPro" id="IPR050739">
    <property type="entry name" value="MFP"/>
</dbReference>
<dbReference type="SUPFAM" id="SSF111369">
    <property type="entry name" value="HlyD-like secretion proteins"/>
    <property type="match status" value="1"/>
</dbReference>
<dbReference type="PRINTS" id="PR01490">
    <property type="entry name" value="RTXTOXIND"/>
</dbReference>
<evidence type="ECO:0008006" key="4">
    <source>
        <dbReference type="Google" id="ProtNLM"/>
    </source>
</evidence>
<feature type="coiled-coil region" evidence="1">
    <location>
        <begin position="179"/>
        <end position="206"/>
    </location>
</feature>
<organism evidence="2 3">
    <name type="scientific">Taurinivorans muris</name>
    <dbReference type="NCBI Taxonomy" id="2787751"/>
    <lineage>
        <taxon>Bacteria</taxon>
        <taxon>Pseudomonadati</taxon>
        <taxon>Thermodesulfobacteriota</taxon>
        <taxon>Desulfovibrionia</taxon>
        <taxon>Desulfovibrionales</taxon>
        <taxon>Desulfovibrionaceae</taxon>
        <taxon>Taurinivorans</taxon>
    </lineage>
</organism>
<dbReference type="Gene3D" id="2.40.50.100">
    <property type="match status" value="1"/>
</dbReference>
<evidence type="ECO:0000313" key="3">
    <source>
        <dbReference type="Proteomes" id="UP001058120"/>
    </source>
</evidence>
<dbReference type="EMBL" id="CP065938">
    <property type="protein sequence ID" value="UWX05094.1"/>
    <property type="molecule type" value="Genomic_DNA"/>
</dbReference>
<dbReference type="RefSeq" id="WP_334314658.1">
    <property type="nucleotide sequence ID" value="NZ_CP065938.1"/>
</dbReference>
<reference evidence="2" key="1">
    <citation type="submission" date="2020-12" db="EMBL/GenBank/DDBJ databases">
        <title>Taurinivorans muris gen. nov., sp. nov., fundamental and realized metabolic niche of a ubiquitous sulfidogenic bacterium in the murine intestine.</title>
        <authorList>
            <person name="Ye H."/>
            <person name="Hanson B.T."/>
            <person name="Loy A."/>
        </authorList>
    </citation>
    <scope>NUCLEOTIDE SEQUENCE</scope>
    <source>
        <strain evidence="2">LT0009</strain>
    </source>
</reference>
<gene>
    <name evidence="2" type="ORF">JBF11_06345</name>
</gene>
<keyword evidence="1" id="KW-0175">Coiled coil</keyword>
<name>A0ABY5Y0H7_9BACT</name>
<sequence>MKKLKALPGKSLENMAIIKQKMPEKKHLIIGICLCFLLAFLLFLLSQKVVSEKAELTRQGEAIYSPVEGIIYEVLIPKGKTVRKGDALIRFDPAYIRSKVSEIRGYLQLFKENRHNSGTLKQIFKPLLNDVFAGITQEVLSLSETEKKKLAELQQITREHTKAQVAMRSPSSFVDGKPDAALVQKEQELQKKYEEAEQAFHEASTARALADKKYRDLTNSLGEPNSILYRYLEEEYNKTLALQKNEYIYAPFNAVVGITYVKAGSIVQRNEILMDIHPENAEEWWVLAEFSKNDAKKLKERDICTVLTEDGEKLEARIFKIEEKQEKSLVKLYIINPPENLKASEFVTVKSK</sequence>
<dbReference type="Proteomes" id="UP001058120">
    <property type="component" value="Chromosome"/>
</dbReference>
<evidence type="ECO:0000313" key="2">
    <source>
        <dbReference type="EMBL" id="UWX05094.1"/>
    </source>
</evidence>
<keyword evidence="3" id="KW-1185">Reference proteome</keyword>